<evidence type="ECO:0000256" key="1">
    <source>
        <dbReference type="SAM" id="Phobius"/>
    </source>
</evidence>
<feature type="transmembrane region" description="Helical" evidence="1">
    <location>
        <begin position="46"/>
        <end position="64"/>
    </location>
</feature>
<dbReference type="GeneID" id="49610081"/>
<dbReference type="AlphaFoldDB" id="A0A0B2XKE7"/>
<name>A0A0B2XKE7_LATCU</name>
<sequence length="119" mass="13713">MKISYRKLPFLFNLIFLVVTVLQSLIILVVNPHVTKFIPTYMDAMAKVWWLCIIAIILHIVAYLLSLDQNLILLAYLCAIVAYIILILVPNLLLVALFLLVVSLIISFKVYHFHYRTPA</sequence>
<organism evidence="3 7">
    <name type="scientific">Latilactobacillus curvatus</name>
    <name type="common">Lactobacillus curvatus</name>
    <dbReference type="NCBI Taxonomy" id="28038"/>
    <lineage>
        <taxon>Bacteria</taxon>
        <taxon>Bacillati</taxon>
        <taxon>Bacillota</taxon>
        <taxon>Bacilli</taxon>
        <taxon>Lactobacillales</taxon>
        <taxon>Lactobacillaceae</taxon>
        <taxon>Latilactobacillus</taxon>
    </lineage>
</organism>
<keyword evidence="1" id="KW-1133">Transmembrane helix</keyword>
<dbReference type="EMBL" id="CP022474">
    <property type="protein sequence ID" value="ASN60376.1"/>
    <property type="molecule type" value="Genomic_DNA"/>
</dbReference>
<gene>
    <name evidence="2" type="ORF">CG419_06845</name>
    <name evidence="3" type="ORF">DT351_06850</name>
    <name evidence="4" type="ORF">LTWDN19_05880</name>
    <name evidence="5" type="ORF">PSR33_02110</name>
</gene>
<dbReference type="EMBL" id="CP031003">
    <property type="protein sequence ID" value="AXN36096.1"/>
    <property type="molecule type" value="Genomic_DNA"/>
</dbReference>
<reference evidence="4 8" key="3">
    <citation type="submission" date="2021-05" db="EMBL/GenBank/DDBJ databases">
        <title>Complete Genome Sequence of Latilactobacillus sp. Strain WDN19, a High D-Aspartate-producing Lactic Acid Bacterium Isolated from a Japanese Pickle.</title>
        <authorList>
            <person name="Kajitani K."/>
            <person name="Takahashi S."/>
        </authorList>
    </citation>
    <scope>NUCLEOTIDE SEQUENCE [LARGE SCALE GENOMIC DNA]</scope>
    <source>
        <strain evidence="4 8">WDN19</strain>
    </source>
</reference>
<dbReference type="Proteomes" id="UP000199749">
    <property type="component" value="Chromosome"/>
</dbReference>
<dbReference type="Proteomes" id="UP001215533">
    <property type="component" value="Chromosome"/>
</dbReference>
<dbReference type="Proteomes" id="UP000825100">
    <property type="component" value="Chromosome"/>
</dbReference>
<evidence type="ECO:0000313" key="3">
    <source>
        <dbReference type="EMBL" id="AXN36096.1"/>
    </source>
</evidence>
<evidence type="ECO:0000313" key="2">
    <source>
        <dbReference type="EMBL" id="ASN60376.1"/>
    </source>
</evidence>
<evidence type="ECO:0000313" key="7">
    <source>
        <dbReference type="Proteomes" id="UP000257607"/>
    </source>
</evidence>
<evidence type="ECO:0000313" key="6">
    <source>
        <dbReference type="Proteomes" id="UP000199749"/>
    </source>
</evidence>
<feature type="transmembrane region" description="Helical" evidence="1">
    <location>
        <begin position="71"/>
        <end position="89"/>
    </location>
</feature>
<dbReference type="EMBL" id="CP117683">
    <property type="protein sequence ID" value="WDC92366.1"/>
    <property type="molecule type" value="Genomic_DNA"/>
</dbReference>
<evidence type="ECO:0000313" key="4">
    <source>
        <dbReference type="EMBL" id="BCX30021.1"/>
    </source>
</evidence>
<keyword evidence="1" id="KW-0812">Transmembrane</keyword>
<evidence type="ECO:0000313" key="8">
    <source>
        <dbReference type="Proteomes" id="UP000825100"/>
    </source>
</evidence>
<feature type="transmembrane region" description="Helical" evidence="1">
    <location>
        <begin position="95"/>
        <end position="113"/>
    </location>
</feature>
<dbReference type="RefSeq" id="WP_039099308.1">
    <property type="nucleotide sequence ID" value="NZ_AP024685.1"/>
</dbReference>
<dbReference type="EMBL" id="AP024685">
    <property type="protein sequence ID" value="BCX30021.1"/>
    <property type="molecule type" value="Genomic_DNA"/>
</dbReference>
<dbReference type="STRING" id="28038.BCY75_08785"/>
<reference evidence="3 7" key="2">
    <citation type="submission" date="2018-07" db="EMBL/GenBank/DDBJ databases">
        <title>Lactobacillus curvatus genome sequence.</title>
        <authorList>
            <person name="Prechtl R."/>
        </authorList>
    </citation>
    <scope>NUCLEOTIDE SEQUENCE [LARGE SCALE GENOMIC DNA]</scope>
    <source>
        <strain evidence="3 7">TMW 1.1928</strain>
    </source>
</reference>
<proteinExistence type="predicted"/>
<protein>
    <recommendedName>
        <fullName evidence="9">Integral membrane protein</fullName>
    </recommendedName>
</protein>
<keyword evidence="1" id="KW-0472">Membrane</keyword>
<evidence type="ECO:0008006" key="9">
    <source>
        <dbReference type="Google" id="ProtNLM"/>
    </source>
</evidence>
<keyword evidence="8" id="KW-1185">Reference proteome</keyword>
<evidence type="ECO:0000313" key="5">
    <source>
        <dbReference type="EMBL" id="WDC92366.1"/>
    </source>
</evidence>
<reference evidence="2 6" key="1">
    <citation type="submission" date="2017-07" db="EMBL/GenBank/DDBJ databases">
        <title>Lactobacillus curvatus MRS6 whole genome.</title>
        <authorList>
            <person name="Jans C."/>
            <person name="Lagler S."/>
            <person name="Lacroix C."/>
            <person name="Meile L."/>
            <person name="Stevens M.J.A."/>
        </authorList>
    </citation>
    <scope>NUCLEOTIDE SEQUENCE [LARGE SCALE GENOMIC DNA]</scope>
    <source>
        <strain evidence="2 6">MRS6</strain>
    </source>
</reference>
<reference evidence="5" key="4">
    <citation type="submission" date="2023-02" db="EMBL/GenBank/DDBJ databases">
        <title>Complete genome sequence of Lactobacillus curvatus CACC879 isolated from Pig feces.</title>
        <authorList>
            <person name="Park S."/>
            <person name="Park M.A."/>
            <person name="Kim D.-H."/>
            <person name="Kim Y."/>
        </authorList>
    </citation>
    <scope>NUCLEOTIDE SEQUENCE</scope>
    <source>
        <strain evidence="5">CACC879</strain>
    </source>
</reference>
<accession>A0A0B2XKE7</accession>
<feature type="transmembrane region" description="Helical" evidence="1">
    <location>
        <begin position="12"/>
        <end position="34"/>
    </location>
</feature>
<dbReference type="Proteomes" id="UP000257607">
    <property type="component" value="Chromosome"/>
</dbReference>
<dbReference type="OrthoDB" id="2325570at2"/>